<reference evidence="2 3" key="1">
    <citation type="submission" date="2015-02" db="EMBL/GenBank/DDBJ databases">
        <title>Improved understanding of the partial-nitritation anammox process through 23 genomes representing the majority of the microbial community.</title>
        <authorList>
            <person name="Speth D.R."/>
            <person name="In T Zandt M."/>
            <person name="Guerrero Cruz S."/>
            <person name="Jetten M.S."/>
            <person name="Dutilh B.E."/>
        </authorList>
    </citation>
    <scope>NUCLEOTIDE SEQUENCE [LARGE SCALE GENOMIC DNA]</scope>
    <source>
        <strain evidence="2">OLB21</strain>
    </source>
</reference>
<protein>
    <submittedName>
        <fullName evidence="2">Uncharacterized protein</fullName>
    </submittedName>
</protein>
<sequence>MNPETTPTIKDNDRFILKSTLRLIGIAYAGSLIAITIFPPIITGIRFLAAIAELQQGNPLAAAEFPDLIGGYQP</sequence>
<proteinExistence type="predicted"/>
<dbReference type="AlphaFoldDB" id="A0A136KJY0"/>
<dbReference type="Proteomes" id="UP000070449">
    <property type="component" value="Unassembled WGS sequence"/>
</dbReference>
<gene>
    <name evidence="2" type="ORF">UZ20_WS6002000282</name>
</gene>
<organism evidence="2 3">
    <name type="scientific">candidate division WS6 bacterium OLB21</name>
    <dbReference type="NCBI Taxonomy" id="1617427"/>
    <lineage>
        <taxon>Bacteria</taxon>
        <taxon>Candidatus Dojkabacteria</taxon>
    </lineage>
</organism>
<evidence type="ECO:0000313" key="3">
    <source>
        <dbReference type="Proteomes" id="UP000070449"/>
    </source>
</evidence>
<keyword evidence="1" id="KW-0472">Membrane</keyword>
<keyword evidence="1" id="KW-1133">Transmembrane helix</keyword>
<dbReference type="EMBL" id="JYPD01000012">
    <property type="protein sequence ID" value="KXK09714.1"/>
    <property type="molecule type" value="Genomic_DNA"/>
</dbReference>
<evidence type="ECO:0000256" key="1">
    <source>
        <dbReference type="SAM" id="Phobius"/>
    </source>
</evidence>
<evidence type="ECO:0000313" key="2">
    <source>
        <dbReference type="EMBL" id="KXK09714.1"/>
    </source>
</evidence>
<feature type="transmembrane region" description="Helical" evidence="1">
    <location>
        <begin position="21"/>
        <end position="42"/>
    </location>
</feature>
<name>A0A136KJY0_9BACT</name>
<comment type="caution">
    <text evidence="2">The sequence shown here is derived from an EMBL/GenBank/DDBJ whole genome shotgun (WGS) entry which is preliminary data.</text>
</comment>
<accession>A0A136KJY0</accession>
<keyword evidence="1" id="KW-0812">Transmembrane</keyword>